<dbReference type="Pfam" id="PF00072">
    <property type="entry name" value="Response_reg"/>
    <property type="match status" value="1"/>
</dbReference>
<dbReference type="InterPro" id="IPR001789">
    <property type="entry name" value="Sig_transdc_resp-reg_receiver"/>
</dbReference>
<feature type="domain" description="Response regulatory" evidence="7">
    <location>
        <begin position="3"/>
        <end position="117"/>
    </location>
</feature>
<evidence type="ECO:0000256" key="3">
    <source>
        <dbReference type="ARBA" id="ARBA00023125"/>
    </source>
</evidence>
<evidence type="ECO:0000256" key="5">
    <source>
        <dbReference type="ARBA" id="ARBA00024867"/>
    </source>
</evidence>
<dbReference type="PANTHER" id="PTHR48111">
    <property type="entry name" value="REGULATOR OF RPOS"/>
    <property type="match status" value="1"/>
</dbReference>
<dbReference type="InterPro" id="IPR036388">
    <property type="entry name" value="WH-like_DNA-bd_sf"/>
</dbReference>
<keyword evidence="6" id="KW-0597">Phosphoprotein</keyword>
<organism evidence="8 9">
    <name type="scientific">Anaeromicropila herbilytica</name>
    <dbReference type="NCBI Taxonomy" id="2785025"/>
    <lineage>
        <taxon>Bacteria</taxon>
        <taxon>Bacillati</taxon>
        <taxon>Bacillota</taxon>
        <taxon>Clostridia</taxon>
        <taxon>Lachnospirales</taxon>
        <taxon>Lachnospiraceae</taxon>
        <taxon>Anaeromicropila</taxon>
    </lineage>
</organism>
<dbReference type="GO" id="GO:0005829">
    <property type="term" value="C:cytosol"/>
    <property type="evidence" value="ECO:0007669"/>
    <property type="project" value="TreeGrafter"/>
</dbReference>
<dbReference type="EMBL" id="AP024169">
    <property type="protein sequence ID" value="BCN30555.1"/>
    <property type="molecule type" value="Genomic_DNA"/>
</dbReference>
<reference evidence="8 9" key="1">
    <citation type="submission" date="2020-11" db="EMBL/GenBank/DDBJ databases">
        <title>Draft genome sequencing of a Lachnospiraceae strain isolated from anoxic soil subjected to BSD treatment.</title>
        <authorList>
            <person name="Uek A."/>
            <person name="Tonouchi A."/>
        </authorList>
    </citation>
    <scope>NUCLEOTIDE SEQUENCE [LARGE SCALE GENOMIC DNA]</scope>
    <source>
        <strain evidence="8 9">TB5</strain>
    </source>
</reference>
<comment type="function">
    <text evidence="5">May play the central regulatory role in sporulation. It may be an element of the effector pathway responsible for the activation of sporulation genes in response to nutritional stress. Spo0A may act in concert with spo0H (a sigma factor) to control the expression of some genes that are critical to the sporulation process.</text>
</comment>
<dbReference type="GO" id="GO:0032993">
    <property type="term" value="C:protein-DNA complex"/>
    <property type="evidence" value="ECO:0007669"/>
    <property type="project" value="TreeGrafter"/>
</dbReference>
<keyword evidence="3 8" id="KW-0238">DNA-binding</keyword>
<evidence type="ECO:0000313" key="8">
    <source>
        <dbReference type="EMBL" id="BCN30555.1"/>
    </source>
</evidence>
<evidence type="ECO:0000256" key="6">
    <source>
        <dbReference type="PROSITE-ProRule" id="PRU00169"/>
    </source>
</evidence>
<dbReference type="SUPFAM" id="SSF52172">
    <property type="entry name" value="CheY-like"/>
    <property type="match status" value="1"/>
</dbReference>
<dbReference type="InterPro" id="IPR039420">
    <property type="entry name" value="WalR-like"/>
</dbReference>
<evidence type="ECO:0000259" key="7">
    <source>
        <dbReference type="PROSITE" id="PS50110"/>
    </source>
</evidence>
<dbReference type="SMART" id="SM00448">
    <property type="entry name" value="REC"/>
    <property type="match status" value="1"/>
</dbReference>
<feature type="modified residue" description="4-aspartylphosphate" evidence="6">
    <location>
        <position position="54"/>
    </location>
</feature>
<proteinExistence type="predicted"/>
<keyword evidence="2" id="KW-0805">Transcription regulation</keyword>
<dbReference type="GO" id="GO:0000156">
    <property type="term" value="F:phosphorelay response regulator activity"/>
    <property type="evidence" value="ECO:0007669"/>
    <property type="project" value="TreeGrafter"/>
</dbReference>
<name>A0A7R7EKL9_9FIRM</name>
<dbReference type="PANTHER" id="PTHR48111:SF17">
    <property type="entry name" value="TRANSCRIPTIONAL REGULATORY PROTEIN YPDB"/>
    <property type="match status" value="1"/>
</dbReference>
<evidence type="ECO:0000256" key="4">
    <source>
        <dbReference type="ARBA" id="ARBA00023163"/>
    </source>
</evidence>
<dbReference type="SUPFAM" id="SSF46894">
    <property type="entry name" value="C-terminal effector domain of the bipartite response regulators"/>
    <property type="match status" value="1"/>
</dbReference>
<protein>
    <recommendedName>
        <fullName evidence="1">Stage 0 sporulation protein A homolog</fullName>
    </recommendedName>
</protein>
<evidence type="ECO:0000313" key="9">
    <source>
        <dbReference type="Proteomes" id="UP000595897"/>
    </source>
</evidence>
<dbReference type="InterPro" id="IPR016032">
    <property type="entry name" value="Sig_transdc_resp-reg_C-effctor"/>
</dbReference>
<sequence length="373" mass="44655">MIKIILLDKNIRVLERMAYQFKDYDFLSIVGIYTSPKAAVEFIKQSSPHAVFLDVNMKDICGIEIAKEIKATNSNIQIVFVSKEKSKAFEAFEIHALDYITKPINKKRLDITVSRLKEKCSVVVKDIEYKNKLSIQCFGKFQIYQNKEDQKSEYKWRTKKEKELLAFLIYNYDKNISKDELASILYNGVDKKKASNNIYVTMSGIRKKLKEFEIERSELKIHADYSLTMAEGICDYIDFDCFFKRLSFIDETNVFEIERKLLLYKGLFLEEEEYAWCHEIRQHLDIKYEQTLFSLAFFYKEKSLYQRYEKILHSILLNNPLSVQAMVQLLELYFERKKFDMYRKQYVIYKEILMNEFNEIPLDKFSEYYLKMN</sequence>
<keyword evidence="4" id="KW-0804">Transcription</keyword>
<evidence type="ECO:0000256" key="1">
    <source>
        <dbReference type="ARBA" id="ARBA00018672"/>
    </source>
</evidence>
<dbReference type="InterPro" id="IPR011006">
    <property type="entry name" value="CheY-like_superfamily"/>
</dbReference>
<accession>A0A7R7EKL9</accession>
<dbReference type="PROSITE" id="PS50110">
    <property type="entry name" value="RESPONSE_REGULATORY"/>
    <property type="match status" value="1"/>
</dbReference>
<dbReference type="GO" id="GO:0006355">
    <property type="term" value="P:regulation of DNA-templated transcription"/>
    <property type="evidence" value="ECO:0007669"/>
    <property type="project" value="InterPro"/>
</dbReference>
<dbReference type="RefSeq" id="WP_271715766.1">
    <property type="nucleotide sequence ID" value="NZ_AP024169.1"/>
</dbReference>
<gene>
    <name evidence="8" type="ORF">bsdtb5_18500</name>
</gene>
<dbReference type="Gene3D" id="3.40.50.2300">
    <property type="match status" value="1"/>
</dbReference>
<dbReference type="AlphaFoldDB" id="A0A7R7EKL9"/>
<dbReference type="Gene3D" id="1.10.10.10">
    <property type="entry name" value="Winged helix-like DNA-binding domain superfamily/Winged helix DNA-binding domain"/>
    <property type="match status" value="1"/>
</dbReference>
<keyword evidence="9" id="KW-1185">Reference proteome</keyword>
<dbReference type="Proteomes" id="UP000595897">
    <property type="component" value="Chromosome"/>
</dbReference>
<evidence type="ECO:0000256" key="2">
    <source>
        <dbReference type="ARBA" id="ARBA00023015"/>
    </source>
</evidence>
<dbReference type="KEGG" id="ahb:bsdtb5_18500"/>
<dbReference type="GO" id="GO:0000976">
    <property type="term" value="F:transcription cis-regulatory region binding"/>
    <property type="evidence" value="ECO:0007669"/>
    <property type="project" value="TreeGrafter"/>
</dbReference>